<name>A0A225DKZ6_9BACT</name>
<protein>
    <submittedName>
        <fullName evidence="8">Glycosyltransferase</fullName>
    </submittedName>
</protein>
<dbReference type="InterPro" id="IPR001173">
    <property type="entry name" value="Glyco_trans_2-like"/>
</dbReference>
<keyword evidence="2" id="KW-0328">Glycosyltransferase</keyword>
<evidence type="ECO:0000313" key="9">
    <source>
        <dbReference type="Proteomes" id="UP000214646"/>
    </source>
</evidence>
<dbReference type="SUPFAM" id="SSF53756">
    <property type="entry name" value="UDP-Glycosyltransferase/glycogen phosphorylase"/>
    <property type="match status" value="1"/>
</dbReference>
<evidence type="ECO:0000256" key="2">
    <source>
        <dbReference type="ARBA" id="ARBA00022676"/>
    </source>
</evidence>
<keyword evidence="3 8" id="KW-0808">Transferase</keyword>
<evidence type="ECO:0000256" key="4">
    <source>
        <dbReference type="PROSITE-ProRule" id="PRU00339"/>
    </source>
</evidence>
<dbReference type="SUPFAM" id="SSF53335">
    <property type="entry name" value="S-adenosyl-L-methionine-dependent methyltransferases"/>
    <property type="match status" value="1"/>
</dbReference>
<dbReference type="EMBL" id="NIDE01000014">
    <property type="protein sequence ID" value="OWK38136.1"/>
    <property type="molecule type" value="Genomic_DNA"/>
</dbReference>
<feature type="region of interest" description="Disordered" evidence="5">
    <location>
        <begin position="769"/>
        <end position="803"/>
    </location>
</feature>
<dbReference type="PANTHER" id="PTHR43179">
    <property type="entry name" value="RHAMNOSYLTRANSFERASE WBBL"/>
    <property type="match status" value="1"/>
</dbReference>
<dbReference type="PANTHER" id="PTHR43179:SF12">
    <property type="entry name" value="GALACTOFURANOSYLTRANSFERASE GLFT2"/>
    <property type="match status" value="1"/>
</dbReference>
<evidence type="ECO:0000313" key="8">
    <source>
        <dbReference type="EMBL" id="OWK38136.1"/>
    </source>
</evidence>
<dbReference type="Gene3D" id="3.90.550.10">
    <property type="entry name" value="Spore Coat Polysaccharide Biosynthesis Protein SpsA, Chain A"/>
    <property type="match status" value="2"/>
</dbReference>
<evidence type="ECO:0000256" key="5">
    <source>
        <dbReference type="SAM" id="MobiDB-lite"/>
    </source>
</evidence>
<dbReference type="Gene3D" id="3.40.50.150">
    <property type="entry name" value="Vaccinia Virus protein VP39"/>
    <property type="match status" value="1"/>
</dbReference>
<dbReference type="PROSITE" id="PS50005">
    <property type="entry name" value="TPR"/>
    <property type="match status" value="1"/>
</dbReference>
<dbReference type="SUPFAM" id="SSF53448">
    <property type="entry name" value="Nucleotide-diphospho-sugar transferases"/>
    <property type="match status" value="2"/>
</dbReference>
<comment type="caution">
    <text evidence="8">The sequence shown here is derived from an EMBL/GenBank/DDBJ whole genome shotgun (WGS) entry which is preliminary data.</text>
</comment>
<accession>A0A225DKZ6</accession>
<proteinExistence type="inferred from homology"/>
<evidence type="ECO:0000256" key="1">
    <source>
        <dbReference type="ARBA" id="ARBA00006739"/>
    </source>
</evidence>
<dbReference type="Pfam" id="PF13489">
    <property type="entry name" value="Methyltransf_23"/>
    <property type="match status" value="1"/>
</dbReference>
<dbReference type="Gene3D" id="3.40.50.2000">
    <property type="entry name" value="Glycogen Phosphorylase B"/>
    <property type="match status" value="1"/>
</dbReference>
<dbReference type="InterPro" id="IPR011990">
    <property type="entry name" value="TPR-like_helical_dom_sf"/>
</dbReference>
<comment type="similarity">
    <text evidence="1">Belongs to the glycosyltransferase 2 family.</text>
</comment>
<dbReference type="GO" id="GO:0016740">
    <property type="term" value="F:transferase activity"/>
    <property type="evidence" value="ECO:0007669"/>
    <property type="project" value="UniProtKB-KW"/>
</dbReference>
<dbReference type="CDD" id="cd02440">
    <property type="entry name" value="AdoMet_MTases"/>
    <property type="match status" value="1"/>
</dbReference>
<sequence>MSIRRVAVIYEDRLRPETTGRYCRAALSELAECTHVLPGELATVDPTKFDLFVRVDDGFQYLLPDKLRPLAWWAIDTHLDFDRCLAQARTADLTFAAQRVGAAALARAGVRAVEWLPLACDPTVHRPHRVPKNTDVCFVGNEFAGPRGELLDLLRRQYPNHFIGRAFFDDMARAYSAARVVFNRSVRDDLNMRVFEALACGSFLLTNALPDSGQPELFQDGTHLGTYQDDGELLDKVAFYLAHPDARDQIERAGLAEVVERHTYQHRMARVLAVAGSLGRAVSITRPATGRAADSSLPIQDPGYFEHERPEILALIPSDARNVLDVGCGAGRLGATLKARQPARVIGIEQNLVAATAARDHLDAVIEGDAETLDWPFPPETLDAIVCGDVLEHLKNPLGFLKRARTWLRSDGVLVVSLPNVRHHSVVRGLLAGDWTYESAGLLDHTHLRFFTRRECEKLLFRAGFAVPDLIPVPGPGHREWVAAGRPDHVAVGALRVGPISPAEAEEFFTYQWLAAARWSDTPDAGLTSIVILAHNELPYTRRCIDSIRLFTDEPIELILVDNGSADGTTDYFRALAAADTRVRVVLNPDNRGFPAGANQGIRAARGRQVLLLNNDTVVTTGWLGRMLRTLHAAPEIGLVGPCSNNVSGAQLIPTDYPDLSGLDGFAWGLAKSRTGAIEDVDRLIGFCLLVRSEVFDRIGLFDEGFGIGNFEDDDFCLRARQAGYRAVIARDAFVHHVGGQTFRGTGVDYGRLLELNRGRFERKWGDSAATVPLPPVPGSGASCTDQPEEPPTSASVPGAGLQSPPKPYIAGRGAEGDLVLRQNGPILSGCLIVRDNSKTIRACLTSLRQWVDELIVVDTGSADDTPQIAAELGARVFHFPWCDDFSAARNESVGHARGRWVFWMDSDDTIDEANGRSLRALATGRHADHVLGYVVRVHCPGPGSEGLTDVTVVDHVKLFRNRPDLRFEGRIHEQILPAVRRAGGDVGWTDLFVTHSGYDHSAAGQEAKKERDLRLLGLELADRPGHPFTLFNLGMTYADLGRHGEAVGFLEDSLRASGPGESHRRKAYALLAHSLSRVGRAGAALAACDRGLDEFRGDTELRFRRGILLHEAGRLREAIGEFEGVLSAPGTRYFTSVDRDLSGYKARQNLAAVYAELGDWARAEREWRAVVAAAPAYRLGWRGLGDALLRQGHTGAADSLAEQLLGDTHLRIEGLLLAGQVAAAGGRPADARSAWEDAVEAAPTDPAALRCLGRALFESGDDGPAEKVLRDLVRLEPDDPAAHHNLGVILLRQTSATEASHVLRRSLALRPESAATGLCLGYALRATGDLTGAARAWREVVRIDPENAEAADALRGCS</sequence>
<organism evidence="8 9">
    <name type="scientific">Fimbriiglobus ruber</name>
    <dbReference type="NCBI Taxonomy" id="1908690"/>
    <lineage>
        <taxon>Bacteria</taxon>
        <taxon>Pseudomonadati</taxon>
        <taxon>Planctomycetota</taxon>
        <taxon>Planctomycetia</taxon>
        <taxon>Gemmatales</taxon>
        <taxon>Gemmataceae</taxon>
        <taxon>Fimbriiglobus</taxon>
    </lineage>
</organism>
<feature type="domain" description="Glycosyltransferase 2-like" evidence="6">
    <location>
        <begin position="836"/>
        <end position="929"/>
    </location>
</feature>
<dbReference type="Pfam" id="PF00535">
    <property type="entry name" value="Glycos_transf_2"/>
    <property type="match status" value="2"/>
</dbReference>
<dbReference type="SUPFAM" id="SSF48452">
    <property type="entry name" value="TPR-like"/>
    <property type="match status" value="2"/>
</dbReference>
<evidence type="ECO:0000259" key="6">
    <source>
        <dbReference type="Pfam" id="PF00535"/>
    </source>
</evidence>
<dbReference type="InterPro" id="IPR055259">
    <property type="entry name" value="YkvP/CgeB_Glyco_trans-like"/>
</dbReference>
<dbReference type="SMART" id="SM00028">
    <property type="entry name" value="TPR"/>
    <property type="match status" value="7"/>
</dbReference>
<feature type="domain" description="Glycosyltransferase 2-like" evidence="6">
    <location>
        <begin position="529"/>
        <end position="640"/>
    </location>
</feature>
<reference evidence="9" key="1">
    <citation type="submission" date="2017-06" db="EMBL/GenBank/DDBJ databases">
        <title>Genome analysis of Fimbriiglobus ruber SP5, the first member of the order Planctomycetales with confirmed chitinolytic capability.</title>
        <authorList>
            <person name="Ravin N.V."/>
            <person name="Rakitin A.L."/>
            <person name="Ivanova A.A."/>
            <person name="Beletsky A.V."/>
            <person name="Kulichevskaya I.S."/>
            <person name="Mardanov A.V."/>
            <person name="Dedysh S.N."/>
        </authorList>
    </citation>
    <scope>NUCLEOTIDE SEQUENCE [LARGE SCALE GENOMIC DNA]</scope>
    <source>
        <strain evidence="9">SP5</strain>
    </source>
</reference>
<feature type="domain" description="Spore protein YkvP/CgeB glycosyl transferase-like" evidence="7">
    <location>
        <begin position="157"/>
        <end position="272"/>
    </location>
</feature>
<dbReference type="Pfam" id="PF13432">
    <property type="entry name" value="TPR_16"/>
    <property type="match status" value="3"/>
</dbReference>
<gene>
    <name evidence="8" type="ORF">FRUB_07256</name>
</gene>
<dbReference type="InterPro" id="IPR019734">
    <property type="entry name" value="TPR_rpt"/>
</dbReference>
<dbReference type="CDD" id="cd04186">
    <property type="entry name" value="GT_2_like_c"/>
    <property type="match status" value="1"/>
</dbReference>
<dbReference type="Proteomes" id="UP000214646">
    <property type="component" value="Unassembled WGS sequence"/>
</dbReference>
<dbReference type="Pfam" id="PF13524">
    <property type="entry name" value="Glyco_trans_1_2"/>
    <property type="match status" value="1"/>
</dbReference>
<dbReference type="Pfam" id="PF13181">
    <property type="entry name" value="TPR_8"/>
    <property type="match status" value="1"/>
</dbReference>
<dbReference type="OrthoDB" id="2592041at2"/>
<evidence type="ECO:0000259" key="7">
    <source>
        <dbReference type="Pfam" id="PF13524"/>
    </source>
</evidence>
<dbReference type="InterPro" id="IPR029063">
    <property type="entry name" value="SAM-dependent_MTases_sf"/>
</dbReference>
<dbReference type="RefSeq" id="WP_088257978.1">
    <property type="nucleotide sequence ID" value="NZ_NIDE01000014.1"/>
</dbReference>
<dbReference type="Gene3D" id="1.25.40.10">
    <property type="entry name" value="Tetratricopeptide repeat domain"/>
    <property type="match status" value="1"/>
</dbReference>
<keyword evidence="4" id="KW-0802">TPR repeat</keyword>
<dbReference type="CDD" id="cd02511">
    <property type="entry name" value="Beta4Glucosyltransferase"/>
    <property type="match status" value="1"/>
</dbReference>
<evidence type="ECO:0000256" key="3">
    <source>
        <dbReference type="ARBA" id="ARBA00022679"/>
    </source>
</evidence>
<keyword evidence="9" id="KW-1185">Reference proteome</keyword>
<dbReference type="InterPro" id="IPR029044">
    <property type="entry name" value="Nucleotide-diphossugar_trans"/>
</dbReference>
<feature type="repeat" description="TPR" evidence="4">
    <location>
        <begin position="1315"/>
        <end position="1348"/>
    </location>
</feature>